<dbReference type="Gene3D" id="1.10.150.240">
    <property type="entry name" value="Putative phosphatase, domain 2"/>
    <property type="match status" value="1"/>
</dbReference>
<proteinExistence type="predicted"/>
<organism evidence="2 3">
    <name type="scientific">Acinetobacter kyonggiensis</name>
    <dbReference type="NCBI Taxonomy" id="595670"/>
    <lineage>
        <taxon>Bacteria</taxon>
        <taxon>Pseudomonadati</taxon>
        <taxon>Pseudomonadota</taxon>
        <taxon>Gammaproteobacteria</taxon>
        <taxon>Moraxellales</taxon>
        <taxon>Moraxellaceae</taxon>
        <taxon>Acinetobacter</taxon>
    </lineage>
</organism>
<dbReference type="InterPro" id="IPR023214">
    <property type="entry name" value="HAD_sf"/>
</dbReference>
<dbReference type="InterPro" id="IPR023198">
    <property type="entry name" value="PGP-like_dom2"/>
</dbReference>
<dbReference type="InterPro" id="IPR036412">
    <property type="entry name" value="HAD-like_sf"/>
</dbReference>
<dbReference type="Pfam" id="PF00702">
    <property type="entry name" value="Hydrolase"/>
    <property type="match status" value="1"/>
</dbReference>
<reference evidence="3" key="1">
    <citation type="submission" date="2016-10" db="EMBL/GenBank/DDBJ databases">
        <authorList>
            <person name="Varghese N."/>
            <person name="Submissions S."/>
        </authorList>
    </citation>
    <scope>NUCLEOTIDE SEQUENCE [LARGE SCALE GENOMIC DNA]</scope>
    <source>
        <strain evidence="3">ANC 5109</strain>
    </source>
</reference>
<dbReference type="STRING" id="595670.SAMN05421643_12435"/>
<gene>
    <name evidence="2" type="ORF">SAMN05421643_12435</name>
</gene>
<dbReference type="SUPFAM" id="SSF56784">
    <property type="entry name" value="HAD-like"/>
    <property type="match status" value="1"/>
</dbReference>
<dbReference type="Gene3D" id="3.40.50.1000">
    <property type="entry name" value="HAD superfamily/HAD-like"/>
    <property type="match status" value="1"/>
</dbReference>
<dbReference type="AlphaFoldDB" id="A0A1H3M8W1"/>
<accession>A0A1H3M8W1</accession>
<dbReference type="InterPro" id="IPR006439">
    <property type="entry name" value="HAD-SF_hydro_IA"/>
</dbReference>
<dbReference type="SFLD" id="SFLDG01129">
    <property type="entry name" value="C1.5:_HAD__Beta-PGM__Phosphata"/>
    <property type="match status" value="1"/>
</dbReference>
<dbReference type="PANTHER" id="PTHR43316:SF3">
    <property type="entry name" value="HALOACID DEHALOGENASE, TYPE II (AFU_ORTHOLOGUE AFUA_2G07750)-RELATED"/>
    <property type="match status" value="1"/>
</dbReference>
<evidence type="ECO:0000313" key="3">
    <source>
        <dbReference type="Proteomes" id="UP000199035"/>
    </source>
</evidence>
<dbReference type="PANTHER" id="PTHR43316">
    <property type="entry name" value="HYDROLASE, HALOACID DELAHOGENASE-RELATED"/>
    <property type="match status" value="1"/>
</dbReference>
<keyword evidence="3" id="KW-1185">Reference proteome</keyword>
<sequence>MAVIIFDLFGTLIDIDDNQNDYDKALKWLADTYFENRFIELKKSSKIFKAKYLEDRKKSNRETSFFNQLTFFETTLGIEIYDDFTSIELNFIHLFRREKLIDGTHELLQYLIENNYRIFILSNSIFSGTNLKIYLDHLGIGKYIEELFSSADIGFRKPSKEIFTYMINRLEIKNPKEVYFIGDSLEKDYNGAKNIGFTPILMGVNEEIVDLKFTSIPNLLKYLKITQ</sequence>
<dbReference type="NCBIfam" id="TIGR01549">
    <property type="entry name" value="HAD-SF-IA-v1"/>
    <property type="match status" value="1"/>
</dbReference>
<dbReference type="PRINTS" id="PR00413">
    <property type="entry name" value="HADHALOGNASE"/>
</dbReference>
<keyword evidence="1 2" id="KW-0378">Hydrolase</keyword>
<dbReference type="GO" id="GO:0016787">
    <property type="term" value="F:hydrolase activity"/>
    <property type="evidence" value="ECO:0007669"/>
    <property type="project" value="UniProtKB-KW"/>
</dbReference>
<dbReference type="SFLD" id="SFLDS00003">
    <property type="entry name" value="Haloacid_Dehalogenase"/>
    <property type="match status" value="1"/>
</dbReference>
<dbReference type="RefSeq" id="WP_167356342.1">
    <property type="nucleotide sequence ID" value="NZ_FNPK01000024.1"/>
</dbReference>
<dbReference type="InterPro" id="IPR051540">
    <property type="entry name" value="S-2-haloacid_dehalogenase"/>
</dbReference>
<dbReference type="Proteomes" id="UP000199035">
    <property type="component" value="Unassembled WGS sequence"/>
</dbReference>
<evidence type="ECO:0000313" key="2">
    <source>
        <dbReference type="EMBL" id="SDY73043.1"/>
    </source>
</evidence>
<name>A0A1H3M8W1_9GAMM</name>
<evidence type="ECO:0000256" key="1">
    <source>
        <dbReference type="ARBA" id="ARBA00022801"/>
    </source>
</evidence>
<protein>
    <submittedName>
        <fullName evidence="2">Putative hydrolase of the HAD superfamily</fullName>
    </submittedName>
</protein>
<dbReference type="EMBL" id="FNPK01000024">
    <property type="protein sequence ID" value="SDY73043.1"/>
    <property type="molecule type" value="Genomic_DNA"/>
</dbReference>